<dbReference type="EC" id="4.1.2.44" evidence="3"/>
<keyword evidence="3" id="KW-0378">Hydrolase</keyword>
<protein>
    <submittedName>
        <fullName evidence="3">2,3-epoxybenzoyl-CoA dihydrolase</fullName>
        <ecNumber evidence="3">4.1.2.44</ecNumber>
    </submittedName>
</protein>
<dbReference type="EMBL" id="CP041636">
    <property type="protein sequence ID" value="QDO99165.1"/>
    <property type="molecule type" value="Genomic_DNA"/>
</dbReference>
<dbReference type="GO" id="GO:0016787">
    <property type="term" value="F:hydrolase activity"/>
    <property type="evidence" value="ECO:0007669"/>
    <property type="project" value="UniProtKB-KW"/>
</dbReference>
<dbReference type="InterPro" id="IPR001753">
    <property type="entry name" value="Enoyl-CoA_hydra/iso"/>
</dbReference>
<dbReference type="Proteomes" id="UP000317496">
    <property type="component" value="Chromosome"/>
</dbReference>
<dbReference type="InterPro" id="IPR017633">
    <property type="entry name" value="Benz-CoA_dihydrodiol_lyase"/>
</dbReference>
<evidence type="ECO:0000256" key="1">
    <source>
        <dbReference type="ARBA" id="ARBA00005254"/>
    </source>
</evidence>
<dbReference type="OrthoDB" id="7234377at2"/>
<dbReference type="PANTHER" id="PTHR11941:SF54">
    <property type="entry name" value="ENOYL-COA HYDRATASE, MITOCHONDRIAL"/>
    <property type="match status" value="1"/>
</dbReference>
<evidence type="ECO:0000256" key="2">
    <source>
        <dbReference type="RuleBase" id="RU003707"/>
    </source>
</evidence>
<dbReference type="Pfam" id="PF00378">
    <property type="entry name" value="ECH_1"/>
    <property type="match status" value="1"/>
</dbReference>
<sequence length="565" mass="62769">MAEQINGTQHAQEKLALVDFRTEPSQYKHWKLTFDGPVATLAMDVREDGGLRPGYELKLNSYDLGVDIELHDAVQRLRFEHPEVRSVILTSGKERIFCAGANIRMLNQSAHGWKVNFCKFTNETRNGIEDATNESRQTYIAAVNGPCAGGGYELALAADYILMADDGNTSVSLPEVPLLAVLPGTGGLTRLVDKRMVRRDRADFFCTIEEGIKGKRAVDWRLVDEIVPRTKLNDTVRETAQKFAAKSDRPTDAKGISFSKLDRKIDGDKISYSHVEAKLDRTKGIAEITVHGPKAAPPASAEAIQAQGDQFWSLALARELDDLILHLRTNEETTGMWVFRTEGDADLVAAYDAALEQHKAHWLVREIRLFLKRVLKRIDVSSRSTFALIEPGSCFTGTLLELVVASDRSYMLDGQMEGDNRPPATVRMTPMNFGAYPMGNGLSRIASRNLDDPSRTDEMKKLIGNDLDAEAADEAGLVTFTPDDIDWEDEVRIAIEERAAFSPDALTGMEASLRFGGPETMETKIFGRLTAWQNWIFQRPNAVGDQGALKLYGTGQRAGFDRKRV</sequence>
<proteinExistence type="inferred from homology"/>
<gene>
    <name evidence="3" type="primary">boxC</name>
    <name evidence="3" type="ORF">FNB15_18635</name>
</gene>
<dbReference type="GO" id="GO:0016829">
    <property type="term" value="F:lyase activity"/>
    <property type="evidence" value="ECO:0007669"/>
    <property type="project" value="UniProtKB-KW"/>
</dbReference>
<dbReference type="CDD" id="cd06558">
    <property type="entry name" value="crotonase-like"/>
    <property type="match status" value="1"/>
</dbReference>
<evidence type="ECO:0000313" key="4">
    <source>
        <dbReference type="Proteomes" id="UP000317496"/>
    </source>
</evidence>
<name>A0A516H624_9PROT</name>
<dbReference type="KEGG" id="fer:FNB15_18635"/>
<organism evidence="3 4">
    <name type="scientific">Ferrovibrio terrae</name>
    <dbReference type="NCBI Taxonomy" id="2594003"/>
    <lineage>
        <taxon>Bacteria</taxon>
        <taxon>Pseudomonadati</taxon>
        <taxon>Pseudomonadota</taxon>
        <taxon>Alphaproteobacteria</taxon>
        <taxon>Rhodospirillales</taxon>
        <taxon>Rhodospirillaceae</taxon>
        <taxon>Ferrovibrio</taxon>
    </lineage>
</organism>
<reference evidence="3 4" key="1">
    <citation type="submission" date="2019-07" db="EMBL/GenBank/DDBJ databases">
        <title>Genome sequencing for Ferrovibrio sp. K5.</title>
        <authorList>
            <person name="Park S.-J."/>
        </authorList>
    </citation>
    <scope>NUCLEOTIDE SEQUENCE [LARGE SCALE GENOMIC DNA]</scope>
    <source>
        <strain evidence="3 4">K5</strain>
    </source>
</reference>
<keyword evidence="4" id="KW-1185">Reference proteome</keyword>
<dbReference type="RefSeq" id="WP_144258161.1">
    <property type="nucleotide sequence ID" value="NZ_CP041636.1"/>
</dbReference>
<accession>A0A516H624</accession>
<evidence type="ECO:0000313" key="3">
    <source>
        <dbReference type="EMBL" id="QDO99165.1"/>
    </source>
</evidence>
<dbReference type="NCBIfam" id="TIGR03222">
    <property type="entry name" value="benzo_boxC"/>
    <property type="match status" value="1"/>
</dbReference>
<keyword evidence="3" id="KW-0456">Lyase</keyword>
<dbReference type="GO" id="GO:0006635">
    <property type="term" value="P:fatty acid beta-oxidation"/>
    <property type="evidence" value="ECO:0007669"/>
    <property type="project" value="TreeGrafter"/>
</dbReference>
<dbReference type="Gene3D" id="3.90.226.10">
    <property type="entry name" value="2-enoyl-CoA Hydratase, Chain A, domain 1"/>
    <property type="match status" value="2"/>
</dbReference>
<dbReference type="InterPro" id="IPR029045">
    <property type="entry name" value="ClpP/crotonase-like_dom_sf"/>
</dbReference>
<comment type="similarity">
    <text evidence="1 2">Belongs to the enoyl-CoA hydratase/isomerase family.</text>
</comment>
<dbReference type="InterPro" id="IPR018376">
    <property type="entry name" value="Enoyl-CoA_hyd/isom_CS"/>
</dbReference>
<dbReference type="PANTHER" id="PTHR11941">
    <property type="entry name" value="ENOYL-COA HYDRATASE-RELATED"/>
    <property type="match status" value="1"/>
</dbReference>
<dbReference type="PROSITE" id="PS00166">
    <property type="entry name" value="ENOYL_COA_HYDRATASE"/>
    <property type="match status" value="1"/>
</dbReference>
<dbReference type="SUPFAM" id="SSF52096">
    <property type="entry name" value="ClpP/crotonase"/>
    <property type="match status" value="2"/>
</dbReference>
<dbReference type="AlphaFoldDB" id="A0A516H624"/>